<dbReference type="Pfam" id="PF01136">
    <property type="entry name" value="Peptidase_U32"/>
    <property type="match status" value="1"/>
</dbReference>
<reference evidence="5" key="2">
    <citation type="submission" date="2015-06" db="EMBL/GenBank/DDBJ databases">
        <authorList>
            <person name="Hoefler B.C."/>
            <person name="Straight P.D."/>
        </authorList>
    </citation>
    <scope>NUCLEOTIDE SEQUENCE [LARGE SCALE GENOMIC DNA]</scope>
    <source>
        <strain evidence="5">73/13</strain>
    </source>
</reference>
<dbReference type="Proteomes" id="UP000237472">
    <property type="component" value="Unassembled WGS sequence"/>
</dbReference>
<dbReference type="AlphaFoldDB" id="A0A2G4QZD2"/>
<dbReference type="InterPro" id="IPR051454">
    <property type="entry name" value="RNA/ubiquinone_mod_enzymes"/>
</dbReference>
<keyword evidence="2" id="KW-0378">Hydrolase</keyword>
<dbReference type="OrthoDB" id="9807498at2"/>
<dbReference type="PANTHER" id="PTHR30217:SF6">
    <property type="entry name" value="TRNA HYDROXYLATION PROTEIN P"/>
    <property type="match status" value="1"/>
</dbReference>
<reference evidence="4" key="3">
    <citation type="submission" date="2019-07" db="EMBL/GenBank/DDBJ databases">
        <authorList>
            <person name="Miller W.G."/>
        </authorList>
    </citation>
    <scope>NUCLEOTIDE SEQUENCE</scope>
    <source>
        <strain evidence="4">52/13</strain>
    </source>
</reference>
<dbReference type="InterPro" id="IPR001539">
    <property type="entry name" value="Peptidase_U32"/>
</dbReference>
<keyword evidence="1 5" id="KW-0645">Protease</keyword>
<dbReference type="EMBL" id="LDWY01000087">
    <property type="protein sequence ID" value="PHY89651.1"/>
    <property type="molecule type" value="Genomic_DNA"/>
</dbReference>
<evidence type="ECO:0000256" key="1">
    <source>
        <dbReference type="ARBA" id="ARBA00022670"/>
    </source>
</evidence>
<name>A0A2G4QZD2_9BACT</name>
<dbReference type="RefSeq" id="WP_099462552.1">
    <property type="nucleotide sequence ID" value="NZ_LDWY01000087.1"/>
</dbReference>
<comment type="similarity">
    <text evidence="3">Belongs to the peptidase U32 family.</text>
</comment>
<organism evidence="5 6">
    <name type="scientific">Campylobacter vulpis</name>
    <dbReference type="NCBI Taxonomy" id="1655500"/>
    <lineage>
        <taxon>Bacteria</taxon>
        <taxon>Pseudomonadati</taxon>
        <taxon>Campylobacterota</taxon>
        <taxon>Epsilonproteobacteria</taxon>
        <taxon>Campylobacterales</taxon>
        <taxon>Campylobacteraceae</taxon>
        <taxon>Campylobacter</taxon>
    </lineage>
</organism>
<dbReference type="PANTHER" id="PTHR30217">
    <property type="entry name" value="PEPTIDASE U32 FAMILY"/>
    <property type="match status" value="1"/>
</dbReference>
<dbReference type="GO" id="GO:0008233">
    <property type="term" value="F:peptidase activity"/>
    <property type="evidence" value="ECO:0007669"/>
    <property type="project" value="UniProtKB-KW"/>
</dbReference>
<evidence type="ECO:0000256" key="2">
    <source>
        <dbReference type="ARBA" id="ARBA00022801"/>
    </source>
</evidence>
<dbReference type="Proteomes" id="UP000811399">
    <property type="component" value="Unassembled WGS sequence"/>
</dbReference>
<accession>A0A2G4QZD2</accession>
<evidence type="ECO:0000313" key="4">
    <source>
        <dbReference type="EMBL" id="MBS4240540.1"/>
    </source>
</evidence>
<evidence type="ECO:0000256" key="3">
    <source>
        <dbReference type="ARBA" id="ARBA00038374"/>
    </source>
</evidence>
<sequence length="418" mass="47320">MIIPEIVAPAGNFTKLKIALAYGADAVYAGVNNFSLRSRTAREFDYESFKEAVDYTHEKGKKIYVTLNGFHLSGQVEGLKRHILKLKAMKPDAFIVASVGAMALVRELAPEIPLHISTQANVLNYLDAKVYKEMGAKRVVIARELGLKDAKILKENCDIELEAFVHGSMCFAYSGRCLISSVQSGRMSNRGSCANDCRFSYELFAKNPENGVLFRLEEDENGTHIFNSKDLNLCAYIEKIMKENCISAFKIEGRTKSEYYVALTTRTYKMAIEDVLKGEFDALRYEKEIHTLKNRGFTDGYLISRPLEKIDTQNHLTSIEEGTHQVQGLAEDGEFFKCKGKVVLNEAYEILSPLDSKITPCENELGQIYEKEGKYFVKFKKMLTQNHKEYTEIHSGNENAIKMPSLVPKFSFLRKEIV</sequence>
<dbReference type="SUPFAM" id="SSF51412">
    <property type="entry name" value="Inosine monophosphate dehydrogenase (IMPDH)"/>
    <property type="match status" value="1"/>
</dbReference>
<evidence type="ECO:0000313" key="5">
    <source>
        <dbReference type="EMBL" id="PHY89651.1"/>
    </source>
</evidence>
<comment type="caution">
    <text evidence="5">The sequence shown here is derived from an EMBL/GenBank/DDBJ whole genome shotgun (WGS) entry which is preliminary data.</text>
</comment>
<proteinExistence type="inferred from homology"/>
<evidence type="ECO:0000313" key="6">
    <source>
        <dbReference type="Proteomes" id="UP000237472"/>
    </source>
</evidence>
<gene>
    <name evidence="5" type="ORF">AA994_07540</name>
    <name evidence="4" type="ORF">CVU5213_02155</name>
</gene>
<dbReference type="GO" id="GO:0006508">
    <property type="term" value="P:proteolysis"/>
    <property type="evidence" value="ECO:0007669"/>
    <property type="project" value="UniProtKB-KW"/>
</dbReference>
<evidence type="ECO:0000313" key="7">
    <source>
        <dbReference type="Proteomes" id="UP000811399"/>
    </source>
</evidence>
<reference evidence="4 7" key="4">
    <citation type="journal article" date="2021" name="Syst. Appl. Microbiol.">
        <title>nCampylobacter vulpis sp. nov. isolated from wild red foxes.</title>
        <authorList>
            <person name="Parisi A."/>
            <person name="Chiara M."/>
            <person name="Caffara M."/>
            <person name="Mion D."/>
            <person name="Miller W.G."/>
            <person name="Caruso M."/>
            <person name="Manzari C."/>
            <person name="Florio D."/>
            <person name="Capozzi L."/>
            <person name="D'Erchia A.M."/>
            <person name="Manzulli V."/>
            <person name="Zanoni R.G."/>
        </authorList>
    </citation>
    <scope>NUCLEOTIDE SEQUENCE [LARGE SCALE GENOMIC DNA]</scope>
    <source>
        <strain evidence="4 7">52/13</strain>
    </source>
</reference>
<reference evidence="6" key="1">
    <citation type="submission" date="2015-06" db="EMBL/GenBank/DDBJ databases">
        <authorList>
            <person name="Parisi A."/>
            <person name="Chiara M."/>
            <person name="Florio D."/>
            <person name="Miccolupo A."/>
            <person name="Manzari C."/>
            <person name="Mion D."/>
            <person name="Caruso M."/>
            <person name="D'erchia A.M."/>
            <person name="Zanoni R."/>
        </authorList>
    </citation>
    <scope>NUCLEOTIDE SEQUENCE [LARGE SCALE GENOMIC DNA]</scope>
    <source>
        <strain evidence="6">73/13</strain>
    </source>
</reference>
<protein>
    <submittedName>
        <fullName evidence="5">Protease</fullName>
    </submittedName>
    <submittedName>
        <fullName evidence="4">U32 family peptidase</fullName>
    </submittedName>
</protein>
<dbReference type="EMBL" id="VJYU01000004">
    <property type="protein sequence ID" value="MBS4240540.1"/>
    <property type="molecule type" value="Genomic_DNA"/>
</dbReference>
<keyword evidence="7" id="KW-1185">Reference proteome</keyword>
<dbReference type="PROSITE" id="PS01276">
    <property type="entry name" value="PEPTIDASE_U32"/>
    <property type="match status" value="1"/>
</dbReference>